<keyword evidence="3" id="KW-1185">Reference proteome</keyword>
<evidence type="ECO:0000313" key="2">
    <source>
        <dbReference type="EMBL" id="PNH03656.1"/>
    </source>
</evidence>
<name>A0A2J7ZTQ3_9CHLO</name>
<reference evidence="2 3" key="1">
    <citation type="journal article" date="2017" name="Mol. Biol. Evol.">
        <title>The 4-celled Tetrabaena socialis nuclear genome reveals the essential components for genetic control of cell number at the origin of multicellularity in the volvocine lineage.</title>
        <authorList>
            <person name="Featherston J."/>
            <person name="Arakaki Y."/>
            <person name="Hanschen E.R."/>
            <person name="Ferris P.J."/>
            <person name="Michod R.E."/>
            <person name="Olson B.J.S.C."/>
            <person name="Nozaki H."/>
            <person name="Durand P.M."/>
        </authorList>
    </citation>
    <scope>NUCLEOTIDE SEQUENCE [LARGE SCALE GENOMIC DNA]</scope>
    <source>
        <strain evidence="2 3">NIES-571</strain>
    </source>
</reference>
<accession>A0A2J7ZTQ3</accession>
<feature type="compositionally biased region" description="Polar residues" evidence="1">
    <location>
        <begin position="449"/>
        <end position="459"/>
    </location>
</feature>
<proteinExistence type="predicted"/>
<organism evidence="2 3">
    <name type="scientific">Tetrabaena socialis</name>
    <dbReference type="NCBI Taxonomy" id="47790"/>
    <lineage>
        <taxon>Eukaryota</taxon>
        <taxon>Viridiplantae</taxon>
        <taxon>Chlorophyta</taxon>
        <taxon>core chlorophytes</taxon>
        <taxon>Chlorophyceae</taxon>
        <taxon>CS clade</taxon>
        <taxon>Chlamydomonadales</taxon>
        <taxon>Tetrabaenaceae</taxon>
        <taxon>Tetrabaena</taxon>
    </lineage>
</organism>
<sequence length="496" mass="52639">MLLGGKDIVRLTFKAFHDVLRAQGDAIKAVERTVDTKAGRAEMATSLQQKANAADMAARLREAANEAVVKCVPCVSTVSRFVAEEKAGGAAAWGKGRAEVEDELWDKVSRKMFQEALSRKADVAQLDQTEARVGQELADLRALAARKADATALEEVSSRTERLRQRVEADSDTTAAALRTISATFDNTLADVRGRLEGCSSQLATLHRNMGSCETQLREVDTQFRESMSKKADAVEVYRLLDRKADAAAVTEALQHKASQETVEAVLSKVDGALDLASRLDALQRDVDGKLSEAKSLYTAMEGLARVEDVNKALLEVCAELENKAPVNEIVRLERQQGVVNSGFAQNMYMASTHLGFRVATILTVSPGLYEVSFGFYPAGGGPRARRAAPPHIQLLVNGEVALTALANPHAVQHAPGGGGGAATPNGSSGARSPRMGSAAPGSPGMERATSTTGLSSSPATGLTGWDVLALPAKAKLAVTYAGEERGEGFLGLRKL</sequence>
<evidence type="ECO:0008006" key="4">
    <source>
        <dbReference type="Google" id="ProtNLM"/>
    </source>
</evidence>
<protein>
    <recommendedName>
        <fullName evidence="4">C1q domain-containing protein</fullName>
    </recommendedName>
</protein>
<comment type="caution">
    <text evidence="2">The sequence shown here is derived from an EMBL/GenBank/DDBJ whole genome shotgun (WGS) entry which is preliminary data.</text>
</comment>
<dbReference type="AlphaFoldDB" id="A0A2J7ZTQ3"/>
<gene>
    <name evidence="2" type="ORF">TSOC_010260</name>
</gene>
<dbReference type="PANTHER" id="PTHR40131">
    <property type="entry name" value="C1Q DOMAIN-CONTAINING PROTEIN"/>
    <property type="match status" value="1"/>
</dbReference>
<feature type="region of interest" description="Disordered" evidence="1">
    <location>
        <begin position="412"/>
        <end position="459"/>
    </location>
</feature>
<dbReference type="PANTHER" id="PTHR40131:SF1">
    <property type="entry name" value="C1Q DOMAIN-CONTAINING PROTEIN"/>
    <property type="match status" value="1"/>
</dbReference>
<dbReference type="EMBL" id="PGGS01000479">
    <property type="protein sequence ID" value="PNH03656.1"/>
    <property type="molecule type" value="Genomic_DNA"/>
</dbReference>
<evidence type="ECO:0000313" key="3">
    <source>
        <dbReference type="Proteomes" id="UP000236333"/>
    </source>
</evidence>
<dbReference type="OrthoDB" id="65833at2759"/>
<evidence type="ECO:0000256" key="1">
    <source>
        <dbReference type="SAM" id="MobiDB-lite"/>
    </source>
</evidence>
<dbReference type="Proteomes" id="UP000236333">
    <property type="component" value="Unassembled WGS sequence"/>
</dbReference>